<gene>
    <name evidence="2" type="ORF">rCG_23557</name>
</gene>
<dbReference type="Proteomes" id="UP000234681">
    <property type="component" value="Chromosome 15"/>
</dbReference>
<proteinExistence type="predicted"/>
<accession>A6KH66</accession>
<feature type="region of interest" description="Disordered" evidence="1">
    <location>
        <begin position="1"/>
        <end position="34"/>
    </location>
</feature>
<feature type="compositionally biased region" description="Polar residues" evidence="1">
    <location>
        <begin position="1"/>
        <end position="22"/>
    </location>
</feature>
<protein>
    <submittedName>
        <fullName evidence="2">RCG23557</fullName>
    </submittedName>
</protein>
<dbReference type="EMBL" id="CH474049">
    <property type="protein sequence ID" value="EDM14295.1"/>
    <property type="molecule type" value="Genomic_DNA"/>
</dbReference>
<name>A6KH66_RAT</name>
<dbReference type="AlphaFoldDB" id="A6KH66"/>
<evidence type="ECO:0000313" key="2">
    <source>
        <dbReference type="EMBL" id="EDM14295.1"/>
    </source>
</evidence>
<evidence type="ECO:0000256" key="1">
    <source>
        <dbReference type="SAM" id="MobiDB-lite"/>
    </source>
</evidence>
<reference evidence="2 3" key="1">
    <citation type="submission" date="2005-07" db="EMBL/GenBank/DDBJ databases">
        <authorList>
            <person name="Mural R.J."/>
            <person name="Li P.W."/>
            <person name="Adams M.D."/>
            <person name="Amanatides P.G."/>
            <person name="Baden-Tillson H."/>
            <person name="Barnstead M."/>
            <person name="Chin S.H."/>
            <person name="Dew I."/>
            <person name="Evans C.A."/>
            <person name="Ferriera S."/>
            <person name="Flanigan M."/>
            <person name="Fosler C."/>
            <person name="Glodek A."/>
            <person name="Gu Z."/>
            <person name="Holt R.A."/>
            <person name="Jennings D."/>
            <person name="Kraft C.L."/>
            <person name="Lu F."/>
            <person name="Nguyen T."/>
            <person name="Nusskern D.R."/>
            <person name="Pfannkoch C.M."/>
            <person name="Sitter C."/>
            <person name="Sutton G.G."/>
            <person name="Venter J.C."/>
            <person name="Wang Z."/>
            <person name="Woodage T."/>
            <person name="Zheng X.H."/>
            <person name="Zhong F."/>
        </authorList>
    </citation>
    <scope>NUCLEOTIDE SEQUENCE [LARGE SCALE GENOMIC DNA]</scope>
    <source>
        <strain>BN</strain>
        <strain evidence="3">Sprague-Dawley</strain>
    </source>
</reference>
<evidence type="ECO:0000313" key="3">
    <source>
        <dbReference type="Proteomes" id="UP000234681"/>
    </source>
</evidence>
<sequence>MASTDDSLGSLQQQDPSPTNSVIGGLLSPPLLKG</sequence>
<organism evidence="2 3">
    <name type="scientific">Rattus norvegicus</name>
    <name type="common">Rat</name>
    <dbReference type="NCBI Taxonomy" id="10116"/>
    <lineage>
        <taxon>Eukaryota</taxon>
        <taxon>Metazoa</taxon>
        <taxon>Chordata</taxon>
        <taxon>Craniata</taxon>
        <taxon>Vertebrata</taxon>
        <taxon>Euteleostomi</taxon>
        <taxon>Mammalia</taxon>
        <taxon>Eutheria</taxon>
        <taxon>Euarchontoglires</taxon>
        <taxon>Glires</taxon>
        <taxon>Rodentia</taxon>
        <taxon>Myomorpha</taxon>
        <taxon>Muroidea</taxon>
        <taxon>Muridae</taxon>
        <taxon>Murinae</taxon>
        <taxon>Rattus</taxon>
    </lineage>
</organism>